<feature type="transmembrane region" description="Helical" evidence="2">
    <location>
        <begin position="37"/>
        <end position="59"/>
    </location>
</feature>
<name>A0A3N4HM43_ASCIM</name>
<keyword evidence="4" id="KW-1185">Reference proteome</keyword>
<evidence type="ECO:0000256" key="2">
    <source>
        <dbReference type="SAM" id="Phobius"/>
    </source>
</evidence>
<evidence type="ECO:0008006" key="5">
    <source>
        <dbReference type="Google" id="ProtNLM"/>
    </source>
</evidence>
<keyword evidence="2" id="KW-1133">Transmembrane helix</keyword>
<sequence>MASNMPETRKEFSPAKSTTPPTRPAFFTLPLELRLQIYSYSSLFGLIILTHTSTCAATWRGNGDMDWFVIV</sequence>
<protein>
    <recommendedName>
        <fullName evidence="5">F-box domain-containing protein</fullName>
    </recommendedName>
</protein>
<dbReference type="AlphaFoldDB" id="A0A3N4HM43"/>
<dbReference type="Proteomes" id="UP000275078">
    <property type="component" value="Unassembled WGS sequence"/>
</dbReference>
<proteinExistence type="predicted"/>
<keyword evidence="2" id="KW-0812">Transmembrane</keyword>
<evidence type="ECO:0000256" key="1">
    <source>
        <dbReference type="SAM" id="MobiDB-lite"/>
    </source>
</evidence>
<evidence type="ECO:0000313" key="4">
    <source>
        <dbReference type="Proteomes" id="UP000275078"/>
    </source>
</evidence>
<feature type="region of interest" description="Disordered" evidence="1">
    <location>
        <begin position="1"/>
        <end position="22"/>
    </location>
</feature>
<gene>
    <name evidence="3" type="ORF">BJ508DRAFT_333555</name>
</gene>
<keyword evidence="2" id="KW-0472">Membrane</keyword>
<organism evidence="3 4">
    <name type="scientific">Ascobolus immersus RN42</name>
    <dbReference type="NCBI Taxonomy" id="1160509"/>
    <lineage>
        <taxon>Eukaryota</taxon>
        <taxon>Fungi</taxon>
        <taxon>Dikarya</taxon>
        <taxon>Ascomycota</taxon>
        <taxon>Pezizomycotina</taxon>
        <taxon>Pezizomycetes</taxon>
        <taxon>Pezizales</taxon>
        <taxon>Ascobolaceae</taxon>
        <taxon>Ascobolus</taxon>
    </lineage>
</organism>
<dbReference type="EMBL" id="ML119805">
    <property type="protein sequence ID" value="RPA73976.1"/>
    <property type="molecule type" value="Genomic_DNA"/>
</dbReference>
<accession>A0A3N4HM43</accession>
<evidence type="ECO:0000313" key="3">
    <source>
        <dbReference type="EMBL" id="RPA73976.1"/>
    </source>
</evidence>
<reference evidence="3 4" key="1">
    <citation type="journal article" date="2018" name="Nat. Ecol. Evol.">
        <title>Pezizomycetes genomes reveal the molecular basis of ectomycorrhizal truffle lifestyle.</title>
        <authorList>
            <person name="Murat C."/>
            <person name="Payen T."/>
            <person name="Noel B."/>
            <person name="Kuo A."/>
            <person name="Morin E."/>
            <person name="Chen J."/>
            <person name="Kohler A."/>
            <person name="Krizsan K."/>
            <person name="Balestrini R."/>
            <person name="Da Silva C."/>
            <person name="Montanini B."/>
            <person name="Hainaut M."/>
            <person name="Levati E."/>
            <person name="Barry K.W."/>
            <person name="Belfiori B."/>
            <person name="Cichocki N."/>
            <person name="Clum A."/>
            <person name="Dockter R.B."/>
            <person name="Fauchery L."/>
            <person name="Guy J."/>
            <person name="Iotti M."/>
            <person name="Le Tacon F."/>
            <person name="Lindquist E.A."/>
            <person name="Lipzen A."/>
            <person name="Malagnac F."/>
            <person name="Mello A."/>
            <person name="Molinier V."/>
            <person name="Miyauchi S."/>
            <person name="Poulain J."/>
            <person name="Riccioni C."/>
            <person name="Rubini A."/>
            <person name="Sitrit Y."/>
            <person name="Splivallo R."/>
            <person name="Traeger S."/>
            <person name="Wang M."/>
            <person name="Zifcakova L."/>
            <person name="Wipf D."/>
            <person name="Zambonelli A."/>
            <person name="Paolocci F."/>
            <person name="Nowrousian M."/>
            <person name="Ottonello S."/>
            <person name="Baldrian P."/>
            <person name="Spatafora J.W."/>
            <person name="Henrissat B."/>
            <person name="Nagy L.G."/>
            <person name="Aury J.M."/>
            <person name="Wincker P."/>
            <person name="Grigoriev I.V."/>
            <person name="Bonfante P."/>
            <person name="Martin F.M."/>
        </authorList>
    </citation>
    <scope>NUCLEOTIDE SEQUENCE [LARGE SCALE GENOMIC DNA]</scope>
    <source>
        <strain evidence="3 4">RN42</strain>
    </source>
</reference>